<accession>A0ABT7MW84</accession>
<dbReference type="RefSeq" id="WP_286287823.1">
    <property type="nucleotide sequence ID" value="NZ_JASXSZ010000001.1"/>
</dbReference>
<protein>
    <submittedName>
        <fullName evidence="2">NAD-dependent epimerase/dehydratase family protein</fullName>
    </submittedName>
</protein>
<dbReference type="Proteomes" id="UP001235064">
    <property type="component" value="Unassembled WGS sequence"/>
</dbReference>
<dbReference type="InterPro" id="IPR051783">
    <property type="entry name" value="NAD(P)-dependent_oxidoreduct"/>
</dbReference>
<dbReference type="PANTHER" id="PTHR48079">
    <property type="entry name" value="PROTEIN YEEZ"/>
    <property type="match status" value="1"/>
</dbReference>
<keyword evidence="3" id="KW-1185">Reference proteome</keyword>
<dbReference type="PANTHER" id="PTHR48079:SF6">
    <property type="entry name" value="NAD(P)-BINDING DOMAIN-CONTAINING PROTEIN-RELATED"/>
    <property type="match status" value="1"/>
</dbReference>
<name>A0ABT7MW84_9MICO</name>
<gene>
    <name evidence="2" type="ORF">QSV35_05185</name>
</gene>
<dbReference type="Gene3D" id="3.40.50.720">
    <property type="entry name" value="NAD(P)-binding Rossmann-like Domain"/>
    <property type="match status" value="1"/>
</dbReference>
<dbReference type="InterPro" id="IPR001509">
    <property type="entry name" value="Epimerase_deHydtase"/>
</dbReference>
<sequence>MTEGPRHGGGTGYLAGWVIAGLLERGYRVRTTVRDVGKASLLLTSIGERVGPDRLAALEIVTADLLADEGWAAAAAGTEFVVHPASPIPLDAKADLVATAREGTRRVLIAAADAGTRRVVVTSSALTAMPQDSATIATEDIRSEPVGTRDHRYPDSKILAERDAWSIAAATGMEVTAILPTFMQGPPIGARTAPGTIDIMRRLVSGALPAIPRIGWNIVDVRDVAELHIRALENAAAAGQRLLASGTFLWYSGVAEIVRRDFPDAASNVPTRRMPNTVIRALALVNPQLASIRPELGRTHFADSAKAREDLGWTTRDVEATIRDTVQYLLTRGS</sequence>
<dbReference type="InterPro" id="IPR036291">
    <property type="entry name" value="NAD(P)-bd_dom_sf"/>
</dbReference>
<reference evidence="2 3" key="1">
    <citation type="submission" date="2023-06" db="EMBL/GenBank/DDBJ databases">
        <title>Microbacterium sp. nov., isolated from a waste landfill.</title>
        <authorList>
            <person name="Wen W."/>
        </authorList>
    </citation>
    <scope>NUCLEOTIDE SEQUENCE [LARGE SCALE GENOMIC DNA]</scope>
    <source>
        <strain evidence="2 3">ASV49</strain>
    </source>
</reference>
<feature type="domain" description="NAD-dependent epimerase/dehydratase" evidence="1">
    <location>
        <begin position="9"/>
        <end position="237"/>
    </location>
</feature>
<dbReference type="SUPFAM" id="SSF51735">
    <property type="entry name" value="NAD(P)-binding Rossmann-fold domains"/>
    <property type="match status" value="1"/>
</dbReference>
<evidence type="ECO:0000313" key="3">
    <source>
        <dbReference type="Proteomes" id="UP001235064"/>
    </source>
</evidence>
<evidence type="ECO:0000313" key="2">
    <source>
        <dbReference type="EMBL" id="MDL9978713.1"/>
    </source>
</evidence>
<proteinExistence type="predicted"/>
<dbReference type="EMBL" id="JASXSZ010000001">
    <property type="protein sequence ID" value="MDL9978713.1"/>
    <property type="molecule type" value="Genomic_DNA"/>
</dbReference>
<comment type="caution">
    <text evidence="2">The sequence shown here is derived from an EMBL/GenBank/DDBJ whole genome shotgun (WGS) entry which is preliminary data.</text>
</comment>
<evidence type="ECO:0000259" key="1">
    <source>
        <dbReference type="Pfam" id="PF01370"/>
    </source>
</evidence>
<dbReference type="Pfam" id="PF01370">
    <property type="entry name" value="Epimerase"/>
    <property type="match status" value="1"/>
</dbReference>
<organism evidence="2 3">
    <name type="scientific">Microbacterium candidum</name>
    <dbReference type="NCBI Taxonomy" id="3041922"/>
    <lineage>
        <taxon>Bacteria</taxon>
        <taxon>Bacillati</taxon>
        <taxon>Actinomycetota</taxon>
        <taxon>Actinomycetes</taxon>
        <taxon>Micrococcales</taxon>
        <taxon>Microbacteriaceae</taxon>
        <taxon>Microbacterium</taxon>
    </lineage>
</organism>